<accession>B9SKC2</accession>
<dbReference type="InParanoid" id="B9SKC2"/>
<sequence>MPLGNDSVIEPSCVHFCSPLGFAFAAANTTSSLGDATVVRFNGLVLVKKSVTVAGVLGDDKIVGFEGEAAERIWRRGVVVEVIVFVWWKGGFWER</sequence>
<reference evidence="2" key="1">
    <citation type="journal article" date="2010" name="Nat. Biotechnol.">
        <title>Draft genome sequence of the oilseed species Ricinus communis.</title>
        <authorList>
            <person name="Chan A.P."/>
            <person name="Crabtree J."/>
            <person name="Zhao Q."/>
            <person name="Lorenzi H."/>
            <person name="Orvis J."/>
            <person name="Puiu D."/>
            <person name="Melake-Berhan A."/>
            <person name="Jones K.M."/>
            <person name="Redman J."/>
            <person name="Chen G."/>
            <person name="Cahoon E.B."/>
            <person name="Gedil M."/>
            <person name="Stanke M."/>
            <person name="Haas B.J."/>
            <person name="Wortman J.R."/>
            <person name="Fraser-Liggett C.M."/>
            <person name="Ravel J."/>
            <person name="Rabinowicz P.D."/>
        </authorList>
    </citation>
    <scope>NUCLEOTIDE SEQUENCE [LARGE SCALE GENOMIC DNA]</scope>
    <source>
        <strain evidence="2">cv. Hale</strain>
    </source>
</reference>
<keyword evidence="2" id="KW-1185">Reference proteome</keyword>
<protein>
    <submittedName>
        <fullName evidence="1">Uncharacterized protein</fullName>
    </submittedName>
</protein>
<dbReference type="EMBL" id="EQ974001">
    <property type="protein sequence ID" value="EEF35936.1"/>
    <property type="molecule type" value="Genomic_DNA"/>
</dbReference>
<organism evidence="1 2">
    <name type="scientific">Ricinus communis</name>
    <name type="common">Castor bean</name>
    <dbReference type="NCBI Taxonomy" id="3988"/>
    <lineage>
        <taxon>Eukaryota</taxon>
        <taxon>Viridiplantae</taxon>
        <taxon>Streptophyta</taxon>
        <taxon>Embryophyta</taxon>
        <taxon>Tracheophyta</taxon>
        <taxon>Spermatophyta</taxon>
        <taxon>Magnoliopsida</taxon>
        <taxon>eudicotyledons</taxon>
        <taxon>Gunneridae</taxon>
        <taxon>Pentapetalae</taxon>
        <taxon>rosids</taxon>
        <taxon>fabids</taxon>
        <taxon>Malpighiales</taxon>
        <taxon>Euphorbiaceae</taxon>
        <taxon>Acalyphoideae</taxon>
        <taxon>Acalypheae</taxon>
        <taxon>Ricinus</taxon>
    </lineage>
</organism>
<dbReference type="Proteomes" id="UP000008311">
    <property type="component" value="Unassembled WGS sequence"/>
</dbReference>
<evidence type="ECO:0000313" key="1">
    <source>
        <dbReference type="EMBL" id="EEF35936.1"/>
    </source>
</evidence>
<dbReference type="AlphaFoldDB" id="B9SKC2"/>
<name>B9SKC2_RICCO</name>
<proteinExistence type="predicted"/>
<gene>
    <name evidence="1" type="ORF">RCOM_0758660</name>
</gene>
<evidence type="ECO:0000313" key="2">
    <source>
        <dbReference type="Proteomes" id="UP000008311"/>
    </source>
</evidence>